<dbReference type="InterPro" id="IPR036909">
    <property type="entry name" value="Cyt_c-like_dom_sf"/>
</dbReference>
<keyword evidence="2 4" id="KW-0479">Metal-binding</keyword>
<feature type="chain" id="PRO_5038016659" description="Cytochrome c domain-containing protein" evidence="5">
    <location>
        <begin position="26"/>
        <end position="125"/>
    </location>
</feature>
<dbReference type="GO" id="GO:0020037">
    <property type="term" value="F:heme binding"/>
    <property type="evidence" value="ECO:0007669"/>
    <property type="project" value="InterPro"/>
</dbReference>
<keyword evidence="8" id="KW-1185">Reference proteome</keyword>
<evidence type="ECO:0000259" key="6">
    <source>
        <dbReference type="PROSITE" id="PS51007"/>
    </source>
</evidence>
<dbReference type="GO" id="GO:0046872">
    <property type="term" value="F:metal ion binding"/>
    <property type="evidence" value="ECO:0007669"/>
    <property type="project" value="UniProtKB-KW"/>
</dbReference>
<dbReference type="AlphaFoldDB" id="A0A953T7J7"/>
<evidence type="ECO:0000313" key="7">
    <source>
        <dbReference type="EMBL" id="MBZ1350764.1"/>
    </source>
</evidence>
<comment type="caution">
    <text evidence="7">The sequence shown here is derived from an EMBL/GenBank/DDBJ whole genome shotgun (WGS) entry which is preliminary data.</text>
</comment>
<name>A0A953T7J7_9BURK</name>
<sequence>MFSFHARLKNNLVSLAGLASAALIAAAPWHGARAQGVLDVSLLAGTCLNCHVSDPKLATSIPVIAGKPEAVLKAQLLAYKSDQAPAGTTIMNRLAKGYSDNEIAALAAYFSKLDAKGIVPAGVKK</sequence>
<dbReference type="EMBL" id="JAHXRI010000007">
    <property type="protein sequence ID" value="MBZ1350764.1"/>
    <property type="molecule type" value="Genomic_DNA"/>
</dbReference>
<feature type="signal peptide" evidence="5">
    <location>
        <begin position="1"/>
        <end position="25"/>
    </location>
</feature>
<evidence type="ECO:0000256" key="1">
    <source>
        <dbReference type="ARBA" id="ARBA00022617"/>
    </source>
</evidence>
<organism evidence="7 8">
    <name type="scientific">Zwartia hollandica</name>
    <dbReference type="NCBI Taxonomy" id="324606"/>
    <lineage>
        <taxon>Bacteria</taxon>
        <taxon>Pseudomonadati</taxon>
        <taxon>Pseudomonadota</taxon>
        <taxon>Betaproteobacteria</taxon>
        <taxon>Burkholderiales</taxon>
        <taxon>Alcaligenaceae</taxon>
        <taxon>Zwartia</taxon>
    </lineage>
</organism>
<protein>
    <recommendedName>
        <fullName evidence="6">Cytochrome c domain-containing protein</fullName>
    </recommendedName>
</protein>
<dbReference type="GO" id="GO:0009055">
    <property type="term" value="F:electron transfer activity"/>
    <property type="evidence" value="ECO:0007669"/>
    <property type="project" value="InterPro"/>
</dbReference>
<keyword evidence="1 4" id="KW-0349">Heme</keyword>
<proteinExistence type="predicted"/>
<reference evidence="7" key="1">
    <citation type="submission" date="2021-07" db="EMBL/GenBank/DDBJ databases">
        <title>New genus and species of the family Alcaligenaceae.</title>
        <authorList>
            <person name="Hahn M.W."/>
        </authorList>
    </citation>
    <scope>NUCLEOTIDE SEQUENCE</scope>
    <source>
        <strain evidence="7">LF4-65</strain>
    </source>
</reference>
<dbReference type="PROSITE" id="PS51007">
    <property type="entry name" value="CYTC"/>
    <property type="match status" value="1"/>
</dbReference>
<dbReference type="SUPFAM" id="SSF46626">
    <property type="entry name" value="Cytochrome c"/>
    <property type="match status" value="1"/>
</dbReference>
<accession>A0A953T7J7</accession>
<dbReference type="RefSeq" id="WP_259661174.1">
    <property type="nucleotide sequence ID" value="NZ_JAHXRI010000007.1"/>
</dbReference>
<evidence type="ECO:0000256" key="3">
    <source>
        <dbReference type="ARBA" id="ARBA00023004"/>
    </source>
</evidence>
<evidence type="ECO:0000313" key="8">
    <source>
        <dbReference type="Proteomes" id="UP000739565"/>
    </source>
</evidence>
<dbReference type="InterPro" id="IPR009056">
    <property type="entry name" value="Cyt_c-like_dom"/>
</dbReference>
<keyword evidence="3 4" id="KW-0408">Iron</keyword>
<keyword evidence="5" id="KW-0732">Signal</keyword>
<evidence type="ECO:0000256" key="5">
    <source>
        <dbReference type="SAM" id="SignalP"/>
    </source>
</evidence>
<dbReference type="Gene3D" id="1.10.760.10">
    <property type="entry name" value="Cytochrome c-like domain"/>
    <property type="match status" value="1"/>
</dbReference>
<gene>
    <name evidence="7" type="ORF">KZZ10_08915</name>
</gene>
<evidence type="ECO:0000256" key="4">
    <source>
        <dbReference type="PROSITE-ProRule" id="PRU00433"/>
    </source>
</evidence>
<feature type="domain" description="Cytochrome c" evidence="6">
    <location>
        <begin position="31"/>
        <end position="114"/>
    </location>
</feature>
<dbReference type="Proteomes" id="UP000739565">
    <property type="component" value="Unassembled WGS sequence"/>
</dbReference>
<evidence type="ECO:0000256" key="2">
    <source>
        <dbReference type="ARBA" id="ARBA00022723"/>
    </source>
</evidence>